<reference evidence="15" key="1">
    <citation type="journal article" date="2019" name="Int. J. Syst. Evol. Microbiol.">
        <title>The Global Catalogue of Microorganisms (GCM) 10K type strain sequencing project: providing services to taxonomists for standard genome sequencing and annotation.</title>
        <authorList>
            <consortium name="The Broad Institute Genomics Platform"/>
            <consortium name="The Broad Institute Genome Sequencing Center for Infectious Disease"/>
            <person name="Wu L."/>
            <person name="Ma J."/>
        </authorList>
    </citation>
    <scope>NUCLEOTIDE SEQUENCE [LARGE SCALE GENOMIC DNA]</scope>
    <source>
        <strain evidence="15">KCTC 42107</strain>
    </source>
</reference>
<name>A0ABW5NPN3_9FLAO</name>
<keyword evidence="8" id="KW-0378">Hydrolase</keyword>
<evidence type="ECO:0000256" key="7">
    <source>
        <dbReference type="ARBA" id="ARBA00022729"/>
    </source>
</evidence>
<feature type="chain" id="PRO_5045733577" evidence="13">
    <location>
        <begin position="23"/>
        <end position="285"/>
    </location>
</feature>
<evidence type="ECO:0000256" key="2">
    <source>
        <dbReference type="ARBA" id="ARBA00001941"/>
    </source>
</evidence>
<dbReference type="Proteomes" id="UP001597480">
    <property type="component" value="Unassembled WGS sequence"/>
</dbReference>
<dbReference type="PANTHER" id="PTHR31120">
    <property type="entry name" value="METALLOPROTEASE TIKI"/>
    <property type="match status" value="1"/>
</dbReference>
<evidence type="ECO:0000313" key="15">
    <source>
        <dbReference type="Proteomes" id="UP001597480"/>
    </source>
</evidence>
<dbReference type="Pfam" id="PF01963">
    <property type="entry name" value="TraB_PrgY_gumN"/>
    <property type="match status" value="1"/>
</dbReference>
<evidence type="ECO:0000256" key="1">
    <source>
        <dbReference type="ARBA" id="ARBA00001936"/>
    </source>
</evidence>
<evidence type="ECO:0000256" key="13">
    <source>
        <dbReference type="SAM" id="SignalP"/>
    </source>
</evidence>
<evidence type="ECO:0000256" key="5">
    <source>
        <dbReference type="ARBA" id="ARBA00022692"/>
    </source>
</evidence>
<keyword evidence="7 13" id="KW-0732">Signal</keyword>
<dbReference type="PANTHER" id="PTHR31120:SF6">
    <property type="entry name" value="METALLOPROTEASE TIKI HOMOLOG"/>
    <property type="match status" value="1"/>
</dbReference>
<dbReference type="CDD" id="cd14789">
    <property type="entry name" value="Tiki"/>
    <property type="match status" value="1"/>
</dbReference>
<keyword evidence="10" id="KW-0482">Metalloprotease</keyword>
<accession>A0ABW5NPN3</accession>
<evidence type="ECO:0000256" key="3">
    <source>
        <dbReference type="ARBA" id="ARBA00004479"/>
    </source>
</evidence>
<protein>
    <submittedName>
        <fullName evidence="14">TraB/GumN family protein</fullName>
    </submittedName>
</protein>
<proteinExistence type="predicted"/>
<keyword evidence="12" id="KW-0325">Glycoprotein</keyword>
<comment type="caution">
    <text evidence="14">The sequence shown here is derived from an EMBL/GenBank/DDBJ whole genome shotgun (WGS) entry which is preliminary data.</text>
</comment>
<evidence type="ECO:0000256" key="10">
    <source>
        <dbReference type="ARBA" id="ARBA00023049"/>
    </source>
</evidence>
<evidence type="ECO:0000256" key="11">
    <source>
        <dbReference type="ARBA" id="ARBA00023136"/>
    </source>
</evidence>
<gene>
    <name evidence="14" type="ORF">ACFSR3_01155</name>
</gene>
<dbReference type="RefSeq" id="WP_379819344.1">
    <property type="nucleotide sequence ID" value="NZ_JBHUMD010000003.1"/>
</dbReference>
<comment type="subcellular location">
    <subcellularLocation>
        <location evidence="3">Membrane</location>
        <topology evidence="3">Single-pass type I membrane protein</topology>
    </subcellularLocation>
</comment>
<evidence type="ECO:0000256" key="8">
    <source>
        <dbReference type="ARBA" id="ARBA00022801"/>
    </source>
</evidence>
<comment type="cofactor">
    <cofactor evidence="1">
        <name>Mn(2+)</name>
        <dbReference type="ChEBI" id="CHEBI:29035"/>
    </cofactor>
</comment>
<evidence type="ECO:0000256" key="6">
    <source>
        <dbReference type="ARBA" id="ARBA00022723"/>
    </source>
</evidence>
<dbReference type="InterPro" id="IPR040230">
    <property type="entry name" value="TIKI1/2-like"/>
</dbReference>
<keyword evidence="15" id="KW-1185">Reference proteome</keyword>
<comment type="cofactor">
    <cofactor evidence="2">
        <name>Co(2+)</name>
        <dbReference type="ChEBI" id="CHEBI:48828"/>
    </cofactor>
</comment>
<sequence>MKKAIFLIAAVASTLFGNAQQANDNNSMLWKIEGKGIEKPSYLFGTIHVLCEEDFQIKEKVSNAFNSTSNLVLEVNSTDPKEMESMQKMMRSEITLSSRLNEAERKEANEILTSQMGITLEQANYVSPSGLMSIAIANAMKCPPTKIKFFEGEFVTMAQAQHKTIGGLETIDSQIVVMEKSYTLAEILNQIKLKSDYAQIMDNLARFHKEENLPELYRTITDRRFMNTTAENLMLTERNQAWVKKIPAIAKKESTFFAVGAGHLYGKNGVIELLKQQGYKVTPVK</sequence>
<keyword evidence="4" id="KW-0645">Protease</keyword>
<dbReference type="InterPro" id="IPR002816">
    <property type="entry name" value="TraB/PrgY/GumN_fam"/>
</dbReference>
<keyword evidence="5" id="KW-0812">Transmembrane</keyword>
<feature type="signal peptide" evidence="13">
    <location>
        <begin position="1"/>
        <end position="22"/>
    </location>
</feature>
<evidence type="ECO:0000256" key="9">
    <source>
        <dbReference type="ARBA" id="ARBA00022989"/>
    </source>
</evidence>
<keyword evidence="6" id="KW-0479">Metal-binding</keyword>
<keyword evidence="9" id="KW-1133">Transmembrane helix</keyword>
<dbReference type="EMBL" id="JBHUMD010000003">
    <property type="protein sequence ID" value="MFD2600648.1"/>
    <property type="molecule type" value="Genomic_DNA"/>
</dbReference>
<evidence type="ECO:0000256" key="4">
    <source>
        <dbReference type="ARBA" id="ARBA00022670"/>
    </source>
</evidence>
<evidence type="ECO:0000313" key="14">
    <source>
        <dbReference type="EMBL" id="MFD2600648.1"/>
    </source>
</evidence>
<keyword evidence="11" id="KW-0472">Membrane</keyword>
<evidence type="ECO:0000256" key="12">
    <source>
        <dbReference type="ARBA" id="ARBA00023180"/>
    </source>
</evidence>
<organism evidence="14 15">
    <name type="scientific">Flavobacterium suzhouense</name>
    <dbReference type="NCBI Taxonomy" id="1529638"/>
    <lineage>
        <taxon>Bacteria</taxon>
        <taxon>Pseudomonadati</taxon>
        <taxon>Bacteroidota</taxon>
        <taxon>Flavobacteriia</taxon>
        <taxon>Flavobacteriales</taxon>
        <taxon>Flavobacteriaceae</taxon>
        <taxon>Flavobacterium</taxon>
    </lineage>
</organism>